<keyword evidence="3" id="KW-0309">Germination</keyword>
<dbReference type="GO" id="GO:0016020">
    <property type="term" value="C:membrane"/>
    <property type="evidence" value="ECO:0007669"/>
    <property type="project" value="UniProtKB-SubCell"/>
</dbReference>
<evidence type="ECO:0000256" key="3">
    <source>
        <dbReference type="ARBA" id="ARBA00022544"/>
    </source>
</evidence>
<dbReference type="AlphaFoldDB" id="A0A239HLU6"/>
<evidence type="ECO:0000259" key="9">
    <source>
        <dbReference type="Pfam" id="PF25198"/>
    </source>
</evidence>
<evidence type="ECO:0000313" key="11">
    <source>
        <dbReference type="Proteomes" id="UP000198304"/>
    </source>
</evidence>
<dbReference type="InterPro" id="IPR008844">
    <property type="entry name" value="Spore_GerAC-like"/>
</dbReference>
<comment type="similarity">
    <text evidence="2">Belongs to the GerABKC lipoprotein family.</text>
</comment>
<evidence type="ECO:0000256" key="7">
    <source>
        <dbReference type="ARBA" id="ARBA00023288"/>
    </source>
</evidence>
<proteinExistence type="inferred from homology"/>
<evidence type="ECO:0000256" key="1">
    <source>
        <dbReference type="ARBA" id="ARBA00004635"/>
    </source>
</evidence>
<evidence type="ECO:0000313" key="10">
    <source>
        <dbReference type="EMBL" id="SNS82366.1"/>
    </source>
</evidence>
<keyword evidence="4" id="KW-0732">Signal</keyword>
<evidence type="ECO:0000256" key="2">
    <source>
        <dbReference type="ARBA" id="ARBA00007886"/>
    </source>
</evidence>
<feature type="domain" description="Spore germination GerAC-like C-terminal" evidence="8">
    <location>
        <begin position="207"/>
        <end position="360"/>
    </location>
</feature>
<organism evidence="10 11">
    <name type="scientific">Anaerovirgula multivorans</name>
    <dbReference type="NCBI Taxonomy" id="312168"/>
    <lineage>
        <taxon>Bacteria</taxon>
        <taxon>Bacillati</taxon>
        <taxon>Bacillota</taxon>
        <taxon>Clostridia</taxon>
        <taxon>Peptostreptococcales</taxon>
        <taxon>Natronincolaceae</taxon>
        <taxon>Anaerovirgula</taxon>
    </lineage>
</organism>
<feature type="domain" description="Spore germination protein N-terminal" evidence="9">
    <location>
        <begin position="22"/>
        <end position="179"/>
    </location>
</feature>
<keyword evidence="11" id="KW-1185">Reference proteome</keyword>
<dbReference type="NCBIfam" id="TIGR02887">
    <property type="entry name" value="spore_ger_x_C"/>
    <property type="match status" value="1"/>
</dbReference>
<dbReference type="EMBL" id="FZOJ01000022">
    <property type="protein sequence ID" value="SNS82366.1"/>
    <property type="molecule type" value="Genomic_DNA"/>
</dbReference>
<protein>
    <submittedName>
        <fullName evidence="10">Germination protein, Ger(X)C family</fullName>
    </submittedName>
</protein>
<dbReference type="InterPro" id="IPR038501">
    <property type="entry name" value="Spore_GerAC_C_sf"/>
</dbReference>
<dbReference type="Proteomes" id="UP000198304">
    <property type="component" value="Unassembled WGS sequence"/>
</dbReference>
<accession>A0A239HLU6</accession>
<gene>
    <name evidence="10" type="ORF">SAMN05446037_102278</name>
</gene>
<dbReference type="Pfam" id="PF25198">
    <property type="entry name" value="Spore_GerAC_N"/>
    <property type="match status" value="1"/>
</dbReference>
<dbReference type="PROSITE" id="PS51257">
    <property type="entry name" value="PROKAR_LIPOPROTEIN"/>
    <property type="match status" value="1"/>
</dbReference>
<dbReference type="OrthoDB" id="1880153at2"/>
<sequence>MKVKMIAILLLCSIFLTGCFSYIDINRVIFVTALIIDVDEEGAPIFIAEAFHSFRSNETNTERGNKVFYKSKGETVFDAVRQLNAYSSYKLNYTQNRAIIFTERAARHGLKEFLDFLHRDQELLIRTFILIYIGNDPEELMETNLKENEYLGLYLYETQENPVLAGQRAIERFNQYLNNRLKGRRVDILTTFTHDKIMGEDKINIAGAAVMQEDKLVSILSNDEVRIYHLLMDTLHTGLLIVPHPAYPDKKVVLEVLKGNTKTSIKMEENTIILKKSIDIRTTFAETQESIVLDQGTIEKLQQEADFKIENEAKELFNLYKEKGIDLFDVQDIFETKYPQVTIPNVMEVTDLEIDVNVKIEGSTDILNFR</sequence>
<keyword evidence="5" id="KW-0472">Membrane</keyword>
<dbReference type="GO" id="GO:0009847">
    <property type="term" value="P:spore germination"/>
    <property type="evidence" value="ECO:0007669"/>
    <property type="project" value="InterPro"/>
</dbReference>
<evidence type="ECO:0000256" key="4">
    <source>
        <dbReference type="ARBA" id="ARBA00022729"/>
    </source>
</evidence>
<dbReference type="Pfam" id="PF05504">
    <property type="entry name" value="Spore_GerAC"/>
    <property type="match status" value="1"/>
</dbReference>
<evidence type="ECO:0000259" key="8">
    <source>
        <dbReference type="Pfam" id="PF05504"/>
    </source>
</evidence>
<reference evidence="10 11" key="1">
    <citation type="submission" date="2017-06" db="EMBL/GenBank/DDBJ databases">
        <authorList>
            <person name="Kim H.J."/>
            <person name="Triplett B.A."/>
        </authorList>
    </citation>
    <scope>NUCLEOTIDE SEQUENCE [LARGE SCALE GENOMIC DNA]</scope>
    <source>
        <strain evidence="10 11">SCA</strain>
    </source>
</reference>
<dbReference type="InterPro" id="IPR057336">
    <property type="entry name" value="GerAC_N"/>
</dbReference>
<keyword evidence="6" id="KW-0564">Palmitate</keyword>
<evidence type="ECO:0000256" key="5">
    <source>
        <dbReference type="ARBA" id="ARBA00023136"/>
    </source>
</evidence>
<dbReference type="RefSeq" id="WP_089284273.1">
    <property type="nucleotide sequence ID" value="NZ_FZOJ01000022.1"/>
</dbReference>
<dbReference type="InterPro" id="IPR046953">
    <property type="entry name" value="Spore_GerAC-like_C"/>
</dbReference>
<dbReference type="PANTHER" id="PTHR35789">
    <property type="entry name" value="SPORE GERMINATION PROTEIN B3"/>
    <property type="match status" value="1"/>
</dbReference>
<keyword evidence="7" id="KW-0449">Lipoprotein</keyword>
<dbReference type="PANTHER" id="PTHR35789:SF1">
    <property type="entry name" value="SPORE GERMINATION PROTEIN B3"/>
    <property type="match status" value="1"/>
</dbReference>
<comment type="subcellular location">
    <subcellularLocation>
        <location evidence="1">Membrane</location>
        <topology evidence="1">Lipid-anchor</topology>
    </subcellularLocation>
</comment>
<evidence type="ECO:0000256" key="6">
    <source>
        <dbReference type="ARBA" id="ARBA00023139"/>
    </source>
</evidence>
<dbReference type="Gene3D" id="3.30.300.210">
    <property type="entry name" value="Nutrient germinant receptor protein C, domain 3"/>
    <property type="match status" value="1"/>
</dbReference>
<name>A0A239HLU6_9FIRM</name>